<dbReference type="EMBL" id="MU802071">
    <property type="protein sequence ID" value="KAJ3982235.1"/>
    <property type="molecule type" value="Genomic_DNA"/>
</dbReference>
<evidence type="ECO:0000256" key="14">
    <source>
        <dbReference type="SAM" id="MobiDB-lite"/>
    </source>
</evidence>
<evidence type="ECO:0000256" key="5">
    <source>
        <dbReference type="ARBA" id="ARBA00022490"/>
    </source>
</evidence>
<feature type="compositionally biased region" description="Polar residues" evidence="14">
    <location>
        <begin position="1428"/>
        <end position="1439"/>
    </location>
</feature>
<keyword evidence="5" id="KW-0963">Cytoplasm</keyword>
<dbReference type="PROSITE" id="PS50245">
    <property type="entry name" value="CAP_GLY_2"/>
    <property type="match status" value="1"/>
</dbReference>
<evidence type="ECO:0000256" key="12">
    <source>
        <dbReference type="ARBA" id="ARBA00023306"/>
    </source>
</evidence>
<feature type="coiled-coil region" evidence="13">
    <location>
        <begin position="430"/>
        <end position="572"/>
    </location>
</feature>
<feature type="region of interest" description="Disordered" evidence="14">
    <location>
        <begin position="404"/>
        <end position="423"/>
    </location>
</feature>
<evidence type="ECO:0000256" key="13">
    <source>
        <dbReference type="SAM" id="Coils"/>
    </source>
</evidence>
<evidence type="ECO:0000256" key="7">
    <source>
        <dbReference type="ARBA" id="ARBA00022701"/>
    </source>
</evidence>
<feature type="domain" description="CAP-Gly" evidence="15">
    <location>
        <begin position="35"/>
        <end position="79"/>
    </location>
</feature>
<evidence type="ECO:0000256" key="2">
    <source>
        <dbReference type="ARBA" id="ARBA00004186"/>
    </source>
</evidence>
<comment type="similarity">
    <text evidence="4">Belongs to the dynactin 150 kDa subunit family.</text>
</comment>
<dbReference type="GO" id="GO:0005816">
    <property type="term" value="C:spindle pole body"/>
    <property type="evidence" value="ECO:0007669"/>
    <property type="project" value="TreeGrafter"/>
</dbReference>
<dbReference type="SUPFAM" id="SSF74924">
    <property type="entry name" value="Cap-Gly domain"/>
    <property type="match status" value="1"/>
</dbReference>
<dbReference type="SMART" id="SM01052">
    <property type="entry name" value="CAP_GLY"/>
    <property type="match status" value="1"/>
</dbReference>
<dbReference type="GO" id="GO:0005814">
    <property type="term" value="C:centriole"/>
    <property type="evidence" value="ECO:0007669"/>
    <property type="project" value="UniProtKB-SubCell"/>
</dbReference>
<evidence type="ECO:0000256" key="8">
    <source>
        <dbReference type="ARBA" id="ARBA00022776"/>
    </source>
</evidence>
<keyword evidence="12" id="KW-0131">Cell cycle</keyword>
<dbReference type="PROSITE" id="PS00845">
    <property type="entry name" value="CAP_GLY_1"/>
    <property type="match status" value="1"/>
</dbReference>
<feature type="region of interest" description="Disordered" evidence="14">
    <location>
        <begin position="1306"/>
        <end position="1373"/>
    </location>
</feature>
<dbReference type="Pfam" id="PF12455">
    <property type="entry name" value="Dynactin"/>
    <property type="match status" value="2"/>
</dbReference>
<comment type="caution">
    <text evidence="16">The sequence shown here is derived from an EMBL/GenBank/DDBJ whole genome shotgun (WGS) entry which is preliminary data.</text>
</comment>
<evidence type="ECO:0000256" key="4">
    <source>
        <dbReference type="ARBA" id="ARBA00011010"/>
    </source>
</evidence>
<evidence type="ECO:0000256" key="10">
    <source>
        <dbReference type="ARBA" id="ARBA00023054"/>
    </source>
</evidence>
<name>A0AA38PVX3_9AGAR</name>
<feature type="compositionally biased region" description="Polar residues" evidence="14">
    <location>
        <begin position="1355"/>
        <end position="1364"/>
    </location>
</feature>
<comment type="subcellular location">
    <subcellularLocation>
        <location evidence="3">Cytoplasm</location>
        <location evidence="3">Cell cortex</location>
    </subcellularLocation>
    <subcellularLocation>
        <location evidence="1">Cytoplasm</location>
        <location evidence="1">Cytoskeleton</location>
        <location evidence="1">Microtubule organizing center</location>
        <location evidence="1">Centrosome</location>
        <location evidence="1">Centriole</location>
    </subcellularLocation>
    <subcellularLocation>
        <location evidence="2">Cytoplasm</location>
        <location evidence="2">Cytoskeleton</location>
        <location evidence="2">Spindle</location>
    </subcellularLocation>
</comment>
<feature type="region of interest" description="Disordered" evidence="14">
    <location>
        <begin position="89"/>
        <end position="231"/>
    </location>
</feature>
<dbReference type="Gene3D" id="2.30.30.190">
    <property type="entry name" value="CAP Gly-rich-like domain"/>
    <property type="match status" value="1"/>
</dbReference>
<organism evidence="16 17">
    <name type="scientific">Lentinula detonsa</name>
    <dbReference type="NCBI Taxonomy" id="2804962"/>
    <lineage>
        <taxon>Eukaryota</taxon>
        <taxon>Fungi</taxon>
        <taxon>Dikarya</taxon>
        <taxon>Basidiomycota</taxon>
        <taxon>Agaricomycotina</taxon>
        <taxon>Agaricomycetes</taxon>
        <taxon>Agaricomycetidae</taxon>
        <taxon>Agaricales</taxon>
        <taxon>Marasmiineae</taxon>
        <taxon>Omphalotaceae</taxon>
        <taxon>Lentinula</taxon>
    </lineage>
</organism>
<dbReference type="GO" id="GO:0005874">
    <property type="term" value="C:microtubule"/>
    <property type="evidence" value="ECO:0007669"/>
    <property type="project" value="UniProtKB-KW"/>
</dbReference>
<evidence type="ECO:0000313" key="16">
    <source>
        <dbReference type="EMBL" id="KAJ3982235.1"/>
    </source>
</evidence>
<dbReference type="SUPFAM" id="SSF101447">
    <property type="entry name" value="Formin homology 2 domain (FH2 domain)"/>
    <property type="match status" value="1"/>
</dbReference>
<dbReference type="GO" id="GO:0005819">
    <property type="term" value="C:spindle"/>
    <property type="evidence" value="ECO:0007669"/>
    <property type="project" value="UniProtKB-SubCell"/>
</dbReference>
<evidence type="ECO:0000256" key="9">
    <source>
        <dbReference type="ARBA" id="ARBA00023017"/>
    </source>
</evidence>
<feature type="compositionally biased region" description="Acidic residues" evidence="14">
    <location>
        <begin position="1327"/>
        <end position="1344"/>
    </location>
</feature>
<keyword evidence="6" id="KW-0132">Cell division</keyword>
<feature type="compositionally biased region" description="Low complexity" evidence="14">
    <location>
        <begin position="137"/>
        <end position="187"/>
    </location>
</feature>
<feature type="region of interest" description="Disordered" evidence="14">
    <location>
        <begin position="247"/>
        <end position="272"/>
    </location>
</feature>
<dbReference type="InterPro" id="IPR036859">
    <property type="entry name" value="CAP-Gly_dom_sf"/>
</dbReference>
<dbReference type="Gene3D" id="1.10.287.1490">
    <property type="match status" value="1"/>
</dbReference>
<proteinExistence type="inferred from homology"/>
<feature type="compositionally biased region" description="Gly residues" evidence="14">
    <location>
        <begin position="685"/>
        <end position="709"/>
    </location>
</feature>
<evidence type="ECO:0000313" key="17">
    <source>
        <dbReference type="Proteomes" id="UP001163850"/>
    </source>
</evidence>
<feature type="compositionally biased region" description="Polar residues" evidence="14">
    <location>
        <begin position="124"/>
        <end position="136"/>
    </location>
</feature>
<keyword evidence="10 13" id="KW-0175">Coiled coil</keyword>
<dbReference type="InterPro" id="IPR022157">
    <property type="entry name" value="Dynactin"/>
</dbReference>
<gene>
    <name evidence="16" type="ORF">F5890DRAFT_1530896</name>
</gene>
<dbReference type="Proteomes" id="UP001163850">
    <property type="component" value="Unassembled WGS sequence"/>
</dbReference>
<evidence type="ECO:0000256" key="1">
    <source>
        <dbReference type="ARBA" id="ARBA00004114"/>
    </source>
</evidence>
<feature type="compositionally biased region" description="Pro residues" evidence="14">
    <location>
        <begin position="251"/>
        <end position="265"/>
    </location>
</feature>
<dbReference type="PANTHER" id="PTHR18916:SF6">
    <property type="entry name" value="DYNACTIN SUBUNIT 1"/>
    <property type="match status" value="1"/>
</dbReference>
<dbReference type="Pfam" id="PF01302">
    <property type="entry name" value="CAP_GLY"/>
    <property type="match status" value="1"/>
</dbReference>
<protein>
    <submittedName>
        <fullName evidence="16">Dynein associated protein-domain-containing protein</fullName>
    </submittedName>
</protein>
<reference evidence="16" key="1">
    <citation type="submission" date="2022-08" db="EMBL/GenBank/DDBJ databases">
        <authorList>
            <consortium name="DOE Joint Genome Institute"/>
            <person name="Min B."/>
            <person name="Riley R."/>
            <person name="Sierra-Patev S."/>
            <person name="Naranjo-Ortiz M."/>
            <person name="Looney B."/>
            <person name="Konkel Z."/>
            <person name="Slot J.C."/>
            <person name="Sakamoto Y."/>
            <person name="Steenwyk J.L."/>
            <person name="Rokas A."/>
            <person name="Carro J."/>
            <person name="Camarero S."/>
            <person name="Ferreira P."/>
            <person name="Molpeceres G."/>
            <person name="Ruiz-Duenas F.J."/>
            <person name="Serrano A."/>
            <person name="Henrissat B."/>
            <person name="Drula E."/>
            <person name="Hughes K.W."/>
            <person name="Mata J.L."/>
            <person name="Ishikawa N.K."/>
            <person name="Vargas-Isla R."/>
            <person name="Ushijima S."/>
            <person name="Smith C.A."/>
            <person name="Ahrendt S."/>
            <person name="Andreopoulos W."/>
            <person name="He G."/>
            <person name="Labutti K."/>
            <person name="Lipzen A."/>
            <person name="Ng V."/>
            <person name="Sandor L."/>
            <person name="Barry K."/>
            <person name="Martinez A.T."/>
            <person name="Xiao Y."/>
            <person name="Gibbons J.G."/>
            <person name="Terashima K."/>
            <person name="Hibbett D.S."/>
            <person name="Grigoriev I.V."/>
        </authorList>
    </citation>
    <scope>NUCLEOTIDE SEQUENCE</scope>
    <source>
        <strain evidence="16">TFB7829</strain>
    </source>
</reference>
<sequence length="1522" mass="165580">MNSSSAALSSIPDPPLGAIVELSSGIGTGVIRFNGYTDFKPGKWIGVELFEQNGKNDGSVGGVRYFSCKGGMGYGVFVRASQIKKIIGNERENSAKERRSSVATTAGTAGPSMPARVPRPNLGHQRTSSFGNGLTTAPSSSLRVSPASASSGSRSASPAKPSSSVARLTQPSPTKKSSLSSSTTTATRPGHQSRRSISLKQLPQSSSPNPPRVSSPLVKTPSPVPPPVASPSAITTAASILEPSSLAPEVAAPPPPPPPPPPPTIPTNIPDTHPQIHALLTKIRVLETNRSLDRLQIQSLESKLSESASFLSLRPKLQAKLQSQQTEITSLKQEINESRAEVKLWEERKDVVESELEMCMLDKEMAEERAEIAHGELEAVKEKLAEAEVEVEVLREEKELWQLEQEDGESQSTTTTIKSEGGKPKDTLAYIQLEKQNERLKEALLRLRDMTQETDQDQRRRIAEMEKDLATFEDLQSQLSTTAVKLTNAETQIEDLKLQLDDALGAEDILVQLTERNLVLGEKIEEMRITIEDLEALKELSDELEENHLETEKALQADIENLTTQLASSQLKIATLSDSCVDYEGTIGQFRDLVLQLQGELHSLRLTTASAESERGEALSQTAAILSANIRLQSSASKARAREVEVELGRMRERELREELEIVEGFLPAVYSEGVPVDGVDVSGGSVGGGDAHGDAGGQSVGSGSGGQSREGVLVPGNDRDALHVYMFFQRIASKADIINNVVAQTHGLPDALDLGGPDVEEANGSGGKVEGKGVTELLVGVCEMRGRLSVLSTLCKRLSAILRRCSPELWISAGRLYHELKPLEKRMDIHVDLLRRDEFRERECVSDIIKLNSQFSHLAEVYFGDYFNGQFSGYDIAERELGTLTLFDLDLDMFAASIGMMKTSVESLLKDDEFVSDADFGGFDIQSELYTPLLTLLSRSKAAKTSARKMAKKLEELASGSSGTTPSSSGASAALKAHLLPQMDALSNTVQDLVNFGISLAQQTLPYLTDVRAAKTPFKLTTILGFAKQQASQINMSSSSSSSKPTFKPGTLWWEVVGDMITHLIQDSARLLPLTLDPSNVLLLTSATSTSSNNSSNPSSSFTPPWISRIQTVHSLLSASLSSVYTHRISTLTSDLLSLSRTLKAKDQHLAELNVKVELLERRAEGKGEEVKRMEGVVKEMEGEVGRLRKVEGGYEEAMEQMQAEVEGLEREVAKLRTLVGGVNGGVAGLGSATGAGGEQTKGGEQEGGIGPLLSAGVTAEVSMDHAQLLDQYTAMRNTVRFLRTENAYLRGHDLIREIQSLPVLPEPRQYRPPTPSLDPSGLSDTDTEADADTDEMDDEIQNSDEVLLRRKTNPSLEASSSSTHRRPRKSNLPLLAETKLLYRSVMRYSSSPLVVDLSEVNMRRLEVSQRRGFGRNHRTRMEESQVDVQGTEGTTENGVLEGQGNRDETGETVHVTAKNISDTGSEVPPRLGGVWMPRKKMPAHQLLERRMRGEKLGERVRELVSRVERVSVVRIGGVKA</sequence>
<evidence type="ECO:0000256" key="11">
    <source>
        <dbReference type="ARBA" id="ARBA00023212"/>
    </source>
</evidence>
<keyword evidence="11" id="KW-0206">Cytoskeleton</keyword>
<feature type="compositionally biased region" description="Basic and acidic residues" evidence="14">
    <location>
        <begin position="89"/>
        <end position="100"/>
    </location>
</feature>
<feature type="region of interest" description="Disordered" evidence="14">
    <location>
        <begin position="683"/>
        <end position="713"/>
    </location>
</feature>
<evidence type="ECO:0000259" key="15">
    <source>
        <dbReference type="PROSITE" id="PS50245"/>
    </source>
</evidence>
<dbReference type="GO" id="GO:0000132">
    <property type="term" value="P:establishment of mitotic spindle orientation"/>
    <property type="evidence" value="ECO:0007669"/>
    <property type="project" value="TreeGrafter"/>
</dbReference>
<feature type="region of interest" description="Disordered" evidence="14">
    <location>
        <begin position="1421"/>
        <end position="1451"/>
    </location>
</feature>
<keyword evidence="7" id="KW-0493">Microtubule</keyword>
<evidence type="ECO:0000256" key="3">
    <source>
        <dbReference type="ARBA" id="ARBA00004544"/>
    </source>
</evidence>
<dbReference type="InterPro" id="IPR000938">
    <property type="entry name" value="CAP-Gly_domain"/>
</dbReference>
<dbReference type="PANTHER" id="PTHR18916">
    <property type="entry name" value="DYNACTIN 1-RELATED MICROTUBULE-BINDING"/>
    <property type="match status" value="1"/>
</dbReference>
<keyword evidence="9" id="KW-0243">Dynein</keyword>
<keyword evidence="8" id="KW-0498">Mitosis</keyword>
<accession>A0AA38PVX3</accession>
<dbReference type="GO" id="GO:0000743">
    <property type="term" value="P:nuclear migration involved in conjugation with cellular fusion"/>
    <property type="evidence" value="ECO:0007669"/>
    <property type="project" value="TreeGrafter"/>
</dbReference>
<dbReference type="GO" id="GO:0030286">
    <property type="term" value="C:dynein complex"/>
    <property type="evidence" value="ECO:0007669"/>
    <property type="project" value="UniProtKB-KW"/>
</dbReference>
<dbReference type="GO" id="GO:0051286">
    <property type="term" value="C:cell tip"/>
    <property type="evidence" value="ECO:0007669"/>
    <property type="project" value="TreeGrafter"/>
</dbReference>
<feature type="coiled-coil region" evidence="13">
    <location>
        <begin position="1144"/>
        <end position="1220"/>
    </location>
</feature>
<evidence type="ECO:0000256" key="6">
    <source>
        <dbReference type="ARBA" id="ARBA00022618"/>
    </source>
</evidence>
<dbReference type="GO" id="GO:0051301">
    <property type="term" value="P:cell division"/>
    <property type="evidence" value="ECO:0007669"/>
    <property type="project" value="UniProtKB-KW"/>
</dbReference>